<name>A0AAD7W775_9TELE</name>
<evidence type="ECO:0000313" key="3">
    <source>
        <dbReference type="Proteomes" id="UP001221898"/>
    </source>
</evidence>
<comment type="caution">
    <text evidence="2">The sequence shown here is derived from an EMBL/GenBank/DDBJ whole genome shotgun (WGS) entry which is preliminary data.</text>
</comment>
<evidence type="ECO:0000313" key="2">
    <source>
        <dbReference type="EMBL" id="KAJ8385903.1"/>
    </source>
</evidence>
<keyword evidence="3" id="KW-1185">Reference proteome</keyword>
<dbReference type="EMBL" id="JAINUG010000238">
    <property type="protein sequence ID" value="KAJ8385903.1"/>
    <property type="molecule type" value="Genomic_DNA"/>
</dbReference>
<dbReference type="AlphaFoldDB" id="A0AAD7W775"/>
<protein>
    <submittedName>
        <fullName evidence="2">Uncharacterized protein</fullName>
    </submittedName>
</protein>
<sequence>MFVPGPSPTRGRAFLYSSPRRMNGGESPSAEWNRAAENEGAGKRSDTLCEGHVTRRERTRRYRLRWVQRACSGRLESNLSRREMRMCIELDV</sequence>
<dbReference type="Proteomes" id="UP001221898">
    <property type="component" value="Unassembled WGS sequence"/>
</dbReference>
<feature type="region of interest" description="Disordered" evidence="1">
    <location>
        <begin position="1"/>
        <end position="47"/>
    </location>
</feature>
<feature type="compositionally biased region" description="Basic and acidic residues" evidence="1">
    <location>
        <begin position="34"/>
        <end position="47"/>
    </location>
</feature>
<gene>
    <name evidence="2" type="ORF">AAFF_G00178650</name>
</gene>
<reference evidence="2" key="1">
    <citation type="journal article" date="2023" name="Science">
        <title>Genome structures resolve the early diversification of teleost fishes.</title>
        <authorList>
            <person name="Parey E."/>
            <person name="Louis A."/>
            <person name="Montfort J."/>
            <person name="Bouchez O."/>
            <person name="Roques C."/>
            <person name="Iampietro C."/>
            <person name="Lluch J."/>
            <person name="Castinel A."/>
            <person name="Donnadieu C."/>
            <person name="Desvignes T."/>
            <person name="Floi Bucao C."/>
            <person name="Jouanno E."/>
            <person name="Wen M."/>
            <person name="Mejri S."/>
            <person name="Dirks R."/>
            <person name="Jansen H."/>
            <person name="Henkel C."/>
            <person name="Chen W.J."/>
            <person name="Zahm M."/>
            <person name="Cabau C."/>
            <person name="Klopp C."/>
            <person name="Thompson A.W."/>
            <person name="Robinson-Rechavi M."/>
            <person name="Braasch I."/>
            <person name="Lecointre G."/>
            <person name="Bobe J."/>
            <person name="Postlethwait J.H."/>
            <person name="Berthelot C."/>
            <person name="Roest Crollius H."/>
            <person name="Guiguen Y."/>
        </authorList>
    </citation>
    <scope>NUCLEOTIDE SEQUENCE</scope>
    <source>
        <strain evidence="2">NC1722</strain>
    </source>
</reference>
<evidence type="ECO:0000256" key="1">
    <source>
        <dbReference type="SAM" id="MobiDB-lite"/>
    </source>
</evidence>
<organism evidence="2 3">
    <name type="scientific">Aldrovandia affinis</name>
    <dbReference type="NCBI Taxonomy" id="143900"/>
    <lineage>
        <taxon>Eukaryota</taxon>
        <taxon>Metazoa</taxon>
        <taxon>Chordata</taxon>
        <taxon>Craniata</taxon>
        <taxon>Vertebrata</taxon>
        <taxon>Euteleostomi</taxon>
        <taxon>Actinopterygii</taxon>
        <taxon>Neopterygii</taxon>
        <taxon>Teleostei</taxon>
        <taxon>Notacanthiformes</taxon>
        <taxon>Halosauridae</taxon>
        <taxon>Aldrovandia</taxon>
    </lineage>
</organism>
<proteinExistence type="predicted"/>
<accession>A0AAD7W775</accession>